<comment type="caution">
    <text evidence="5">The sequence shown here is derived from an EMBL/GenBank/DDBJ whole genome shotgun (WGS) entry which is preliminary data.</text>
</comment>
<dbReference type="InterPro" id="IPR036770">
    <property type="entry name" value="Ankyrin_rpt-contain_sf"/>
</dbReference>
<keyword evidence="2" id="KW-0677">Repeat</keyword>
<dbReference type="EMBL" id="CAJPDQ010000042">
    <property type="protein sequence ID" value="CAF9932111.1"/>
    <property type="molecule type" value="Genomic_DNA"/>
</dbReference>
<protein>
    <recommendedName>
        <fullName evidence="4">SH3 domain-containing protein</fullName>
    </recommendedName>
</protein>
<dbReference type="Pfam" id="PF24809">
    <property type="entry name" value="DUF7708"/>
    <property type="match status" value="1"/>
</dbReference>
<feature type="domain" description="SH3" evidence="4">
    <location>
        <begin position="1137"/>
        <end position="1196"/>
    </location>
</feature>
<dbReference type="OrthoDB" id="7464126at2759"/>
<gene>
    <name evidence="5" type="ORF">GOMPHAMPRED_006492</name>
</gene>
<organism evidence="5 6">
    <name type="scientific">Gomphillus americanus</name>
    <dbReference type="NCBI Taxonomy" id="1940652"/>
    <lineage>
        <taxon>Eukaryota</taxon>
        <taxon>Fungi</taxon>
        <taxon>Dikarya</taxon>
        <taxon>Ascomycota</taxon>
        <taxon>Pezizomycotina</taxon>
        <taxon>Lecanoromycetes</taxon>
        <taxon>OSLEUM clade</taxon>
        <taxon>Ostropomycetidae</taxon>
        <taxon>Ostropales</taxon>
        <taxon>Graphidaceae</taxon>
        <taxon>Gomphilloideae</taxon>
        <taxon>Gomphillus</taxon>
    </lineage>
</organism>
<dbReference type="PANTHER" id="PTHR10039:SF10">
    <property type="entry name" value="NACHT DOMAIN-CONTAINING PROTEIN"/>
    <property type="match status" value="1"/>
</dbReference>
<dbReference type="PROSITE" id="PS50002">
    <property type="entry name" value="SH3"/>
    <property type="match status" value="1"/>
</dbReference>
<name>A0A8H3FTS5_9LECA</name>
<evidence type="ECO:0000259" key="4">
    <source>
        <dbReference type="PROSITE" id="PS50002"/>
    </source>
</evidence>
<evidence type="ECO:0000256" key="2">
    <source>
        <dbReference type="ARBA" id="ARBA00022737"/>
    </source>
</evidence>
<dbReference type="Gene3D" id="1.25.40.20">
    <property type="entry name" value="Ankyrin repeat-containing domain"/>
    <property type="match status" value="1"/>
</dbReference>
<dbReference type="SMART" id="SM00326">
    <property type="entry name" value="SH3"/>
    <property type="match status" value="1"/>
</dbReference>
<evidence type="ECO:0000313" key="6">
    <source>
        <dbReference type="Proteomes" id="UP000664169"/>
    </source>
</evidence>
<dbReference type="SUPFAM" id="SSF50044">
    <property type="entry name" value="SH3-domain"/>
    <property type="match status" value="1"/>
</dbReference>
<accession>A0A8H3FTS5</accession>
<dbReference type="AlphaFoldDB" id="A0A8H3FTS5"/>
<dbReference type="InterPro" id="IPR056884">
    <property type="entry name" value="NPHP3-like_N"/>
</dbReference>
<dbReference type="InterPro" id="IPR036028">
    <property type="entry name" value="SH3-like_dom_sf"/>
</dbReference>
<dbReference type="Gene3D" id="3.40.50.300">
    <property type="entry name" value="P-loop containing nucleotide triphosphate hydrolases"/>
    <property type="match status" value="1"/>
</dbReference>
<dbReference type="Proteomes" id="UP000664169">
    <property type="component" value="Unassembled WGS sequence"/>
</dbReference>
<keyword evidence="6" id="KW-1185">Reference proteome</keyword>
<reference evidence="5" key="1">
    <citation type="submission" date="2021-03" db="EMBL/GenBank/DDBJ databases">
        <authorList>
            <person name="Tagirdzhanova G."/>
        </authorList>
    </citation>
    <scope>NUCLEOTIDE SEQUENCE</scope>
</reference>
<dbReference type="SUPFAM" id="SSF52540">
    <property type="entry name" value="P-loop containing nucleoside triphosphate hydrolases"/>
    <property type="match status" value="1"/>
</dbReference>
<keyword evidence="1 3" id="KW-0728">SH3 domain</keyword>
<dbReference type="InterPro" id="IPR027417">
    <property type="entry name" value="P-loop_NTPase"/>
</dbReference>
<sequence>MAHLTIEQALSIISRHRWQLGLVNARWWRNAAGYQKRGKQARFVRHSSSFTSSTPLASASKAHHMTSSWSLIAAKDLPAELRLAQAVSEFQTCLSPKEKIEFQNRKAQYTKDPPAVQDVCKLTAQIDHACNRWSNGRVFGPRFMNMLQAVQRFASIGDVLIGGSQNVIACGVWTGVRFTLLTATSSFHLMNSISELFMQVGRQAPRYEELAYLYPESKSLQNSLLEYFIVVVRLCHHIVKYTQKTKLSHFMSSFGESEIERFRHELEMRGCSIRDEVTTLTLSLVKAEASRGEKFRARYLGESHIAVLKREAKLKAKVLERCSQYKHEELWKHLKKAGTAKMFLEMETYRDWKLSPASSTILFTGKIGCGKSVLLANVVDDLNLNPVHQKTLITYFFCQWDNNESLKVLKVFYAGTNNDPSWQDIANDTDQMALETLAAIIGKAVPQDWTIVFVLDGIDDCTKQETEELCSQLSNLQASIRLHICISTGLEQNSDFVHNSSLRKKQTIMIPEQNPDIEAFIDAELARRIGSRELVLGDGTLVLEIRNALLQGAQGMMLWVALQIDAICTEKSDAEIRIALQALPSTLTEVFAREMRRHHSERNPTYLDRALVLLLGSIRPLKEEEFGEAISVETGNFDWQPTRQVNDIRSVLSGFGKLVFIEEESLSVRISHHSIKKFLLATHFPARDGETDDFDAQLAMTGILITYLSYGAFDRQLSTRVIPSLPTRQIAPAVLASTIKSKTAADLALKLLHGRHTKDFDLRLTVSKMIDNSTSNTQETFPFRDYAERHFLDHIWTYMVSDDTKMVKRGLTVIRQSYSSIYQIISDIFKRFESHGSVYTGSANFAASWTAPLGSAVLFSMTHFQSPSPVRIPWDLCDVNGLSCMDWAIKTEHSKILKSLLIRGNGDPRVDLTVHPLLFALKHSCFKSAAILMDCFSTSDSGVRERALSNVLVCLVLEGQTSGVSWLMEHGLDACAFHYSYDPETDLSLPSLSSKFLSIQDPSTKSGLLYFALLSGSREMVLTCIERGAPLSALYQKYHESDLQRILDVLRINQLIVHHRLVSLVHPNFFMADAWNETFRQSQVRAMRRCTSGSPNMLKYRKGHIISNISWSKEDSYRGQIGSSRSRRTGFVLEDVEPIVKVRAMCDYSAIKQGELSFKKHEIITIVEAIYPGWWKGSLGKEVGAFPVDYVEVIYLGGKFLPAFSQ</sequence>
<dbReference type="InterPro" id="IPR001452">
    <property type="entry name" value="SH3_domain"/>
</dbReference>
<evidence type="ECO:0000256" key="1">
    <source>
        <dbReference type="ARBA" id="ARBA00022443"/>
    </source>
</evidence>
<evidence type="ECO:0000256" key="3">
    <source>
        <dbReference type="PROSITE-ProRule" id="PRU00192"/>
    </source>
</evidence>
<dbReference type="SUPFAM" id="SSF48403">
    <property type="entry name" value="Ankyrin repeat"/>
    <property type="match status" value="1"/>
</dbReference>
<proteinExistence type="predicted"/>
<dbReference type="Pfam" id="PF07653">
    <property type="entry name" value="SH3_2"/>
    <property type="match status" value="1"/>
</dbReference>
<dbReference type="Gene3D" id="2.30.30.40">
    <property type="entry name" value="SH3 Domains"/>
    <property type="match status" value="1"/>
</dbReference>
<dbReference type="Pfam" id="PF24883">
    <property type="entry name" value="NPHP3_N"/>
    <property type="match status" value="1"/>
</dbReference>
<dbReference type="PANTHER" id="PTHR10039">
    <property type="entry name" value="AMELOGENIN"/>
    <property type="match status" value="1"/>
</dbReference>
<dbReference type="InterPro" id="IPR056125">
    <property type="entry name" value="DUF7708"/>
</dbReference>
<evidence type="ECO:0000313" key="5">
    <source>
        <dbReference type="EMBL" id="CAF9932111.1"/>
    </source>
</evidence>